<accession>A0A7L3MJE3</accession>
<dbReference type="Proteomes" id="UP000558460">
    <property type="component" value="Unassembled WGS sequence"/>
</dbReference>
<dbReference type="EMBL" id="VZUA01109539">
    <property type="protein sequence ID" value="NXU66745.1"/>
    <property type="molecule type" value="Genomic_DNA"/>
</dbReference>
<proteinExistence type="predicted"/>
<feature type="non-terminal residue" evidence="1">
    <location>
        <position position="1"/>
    </location>
</feature>
<evidence type="ECO:0000313" key="2">
    <source>
        <dbReference type="Proteomes" id="UP000558460"/>
    </source>
</evidence>
<organism evidence="1 2">
    <name type="scientific">Horornis vulcanius</name>
    <dbReference type="NCBI Taxonomy" id="2585811"/>
    <lineage>
        <taxon>Eukaryota</taxon>
        <taxon>Metazoa</taxon>
        <taxon>Chordata</taxon>
        <taxon>Craniata</taxon>
        <taxon>Vertebrata</taxon>
        <taxon>Euteleostomi</taxon>
        <taxon>Archelosauria</taxon>
        <taxon>Archosauria</taxon>
        <taxon>Dinosauria</taxon>
        <taxon>Saurischia</taxon>
        <taxon>Theropoda</taxon>
        <taxon>Coelurosauria</taxon>
        <taxon>Aves</taxon>
        <taxon>Neognathae</taxon>
        <taxon>Neoaves</taxon>
        <taxon>Telluraves</taxon>
        <taxon>Australaves</taxon>
        <taxon>Passeriformes</taxon>
        <taxon>Sylvioidea</taxon>
        <taxon>Scotocercidae</taxon>
        <taxon>Horornis</taxon>
    </lineage>
</organism>
<dbReference type="AlphaFoldDB" id="A0A7L3MJE3"/>
<evidence type="ECO:0000313" key="1">
    <source>
        <dbReference type="EMBL" id="NXU66745.1"/>
    </source>
</evidence>
<keyword evidence="2" id="KW-1185">Reference proteome</keyword>
<gene>
    <name evidence="1" type="primary">Flot1</name>
    <name evidence="1" type="ORF">HORVUL_R10964</name>
</gene>
<name>A0A7L3MJE3_9PASS</name>
<dbReference type="OrthoDB" id="6080404at2759"/>
<feature type="non-terminal residue" evidence="1">
    <location>
        <position position="65"/>
    </location>
</feature>
<comment type="caution">
    <text evidence="1">The sequence shown here is derived from an EMBL/GenBank/DDBJ whole genome shotgun (WGS) entry which is preliminary data.</text>
</comment>
<sequence length="65" mass="6249">QVAEAVAQPLLGTRRVTLVGGSGDVGVAKIPSEILDLVTRLPGAVGALAKGSQVSLGDLGGGAQG</sequence>
<protein>
    <submittedName>
        <fullName evidence="1">FLOT1 protein</fullName>
    </submittedName>
</protein>
<reference evidence="1 2" key="1">
    <citation type="submission" date="2019-09" db="EMBL/GenBank/DDBJ databases">
        <title>Bird 10,000 Genomes (B10K) Project - Family phase.</title>
        <authorList>
            <person name="Zhang G."/>
        </authorList>
    </citation>
    <scope>NUCLEOTIDE SEQUENCE [LARGE SCALE GENOMIC DNA]</scope>
    <source>
        <strain evidence="1">B10K-DU-029-69</strain>
        <tissue evidence="1">Muscle</tissue>
    </source>
</reference>